<evidence type="ECO:0000313" key="2">
    <source>
        <dbReference type="Proteomes" id="UP000314294"/>
    </source>
</evidence>
<name>A0A4Z2IFQ0_9TELE</name>
<protein>
    <submittedName>
        <fullName evidence="1">Uncharacterized protein</fullName>
    </submittedName>
</protein>
<reference evidence="1 2" key="1">
    <citation type="submission" date="2019-03" db="EMBL/GenBank/DDBJ databases">
        <title>First draft genome of Liparis tanakae, snailfish: a comprehensive survey of snailfish specific genes.</title>
        <authorList>
            <person name="Kim W."/>
            <person name="Song I."/>
            <person name="Jeong J.-H."/>
            <person name="Kim D."/>
            <person name="Kim S."/>
            <person name="Ryu S."/>
            <person name="Song J.Y."/>
            <person name="Lee S.K."/>
        </authorList>
    </citation>
    <scope>NUCLEOTIDE SEQUENCE [LARGE SCALE GENOMIC DNA]</scope>
    <source>
        <tissue evidence="1">Muscle</tissue>
    </source>
</reference>
<dbReference type="Proteomes" id="UP000314294">
    <property type="component" value="Unassembled WGS sequence"/>
</dbReference>
<sequence>MVAGPTVDTEALLKHERSFVFSFSSIAGDSSLGCQKTRQRQQWQGLITLCPHIHQGYVLTTHLKSLSRLHNIHLASSNLSHGDEIQANSSLFLR</sequence>
<evidence type="ECO:0000313" key="1">
    <source>
        <dbReference type="EMBL" id="TNN76796.1"/>
    </source>
</evidence>
<dbReference type="AlphaFoldDB" id="A0A4Z2IFQ0"/>
<comment type="caution">
    <text evidence="1">The sequence shown here is derived from an EMBL/GenBank/DDBJ whole genome shotgun (WGS) entry which is preliminary data.</text>
</comment>
<organism evidence="1 2">
    <name type="scientific">Liparis tanakae</name>
    <name type="common">Tanaka's snailfish</name>
    <dbReference type="NCBI Taxonomy" id="230148"/>
    <lineage>
        <taxon>Eukaryota</taxon>
        <taxon>Metazoa</taxon>
        <taxon>Chordata</taxon>
        <taxon>Craniata</taxon>
        <taxon>Vertebrata</taxon>
        <taxon>Euteleostomi</taxon>
        <taxon>Actinopterygii</taxon>
        <taxon>Neopterygii</taxon>
        <taxon>Teleostei</taxon>
        <taxon>Neoteleostei</taxon>
        <taxon>Acanthomorphata</taxon>
        <taxon>Eupercaria</taxon>
        <taxon>Perciformes</taxon>
        <taxon>Cottioidei</taxon>
        <taxon>Cottales</taxon>
        <taxon>Liparidae</taxon>
        <taxon>Liparis</taxon>
    </lineage>
</organism>
<accession>A0A4Z2IFQ0</accession>
<proteinExistence type="predicted"/>
<keyword evidence="2" id="KW-1185">Reference proteome</keyword>
<dbReference type="EMBL" id="SRLO01000090">
    <property type="protein sequence ID" value="TNN76796.1"/>
    <property type="molecule type" value="Genomic_DNA"/>
</dbReference>
<gene>
    <name evidence="1" type="ORF">EYF80_013045</name>
</gene>